<name>A0A3P7NQP2_DIBLA</name>
<evidence type="ECO:0000313" key="2">
    <source>
        <dbReference type="Proteomes" id="UP000281553"/>
    </source>
</evidence>
<dbReference type="AlphaFoldDB" id="A0A3P7NQP2"/>
<dbReference type="InterPro" id="IPR036860">
    <property type="entry name" value="SH2_dom_sf"/>
</dbReference>
<gene>
    <name evidence="1" type="ORF">DILT_LOCUS19534</name>
</gene>
<dbReference type="EMBL" id="UYRU01115027">
    <property type="protein sequence ID" value="VDN45165.1"/>
    <property type="molecule type" value="Genomic_DNA"/>
</dbReference>
<dbReference type="Proteomes" id="UP000281553">
    <property type="component" value="Unassembled WGS sequence"/>
</dbReference>
<organism evidence="1 2">
    <name type="scientific">Dibothriocephalus latus</name>
    <name type="common">Fish tapeworm</name>
    <name type="synonym">Diphyllobothrium latum</name>
    <dbReference type="NCBI Taxonomy" id="60516"/>
    <lineage>
        <taxon>Eukaryota</taxon>
        <taxon>Metazoa</taxon>
        <taxon>Spiralia</taxon>
        <taxon>Lophotrochozoa</taxon>
        <taxon>Platyhelminthes</taxon>
        <taxon>Cestoda</taxon>
        <taxon>Eucestoda</taxon>
        <taxon>Diphyllobothriidea</taxon>
        <taxon>Diphyllobothriidae</taxon>
        <taxon>Dibothriocephalus</taxon>
    </lineage>
</organism>
<keyword evidence="2" id="KW-1185">Reference proteome</keyword>
<dbReference type="OrthoDB" id="28230at2759"/>
<evidence type="ECO:0008006" key="3">
    <source>
        <dbReference type="Google" id="ProtNLM"/>
    </source>
</evidence>
<proteinExistence type="predicted"/>
<reference evidence="1 2" key="1">
    <citation type="submission" date="2018-11" db="EMBL/GenBank/DDBJ databases">
        <authorList>
            <consortium name="Pathogen Informatics"/>
        </authorList>
    </citation>
    <scope>NUCLEOTIDE SEQUENCE [LARGE SCALE GENOMIC DNA]</scope>
</reference>
<accession>A0A3P7NQP2</accession>
<dbReference type="Gene3D" id="3.30.505.10">
    <property type="entry name" value="SH2 domain"/>
    <property type="match status" value="1"/>
</dbReference>
<evidence type="ECO:0000313" key="1">
    <source>
        <dbReference type="EMBL" id="VDN45165.1"/>
    </source>
</evidence>
<sequence length="208" mass="22588">MSSVNGWVKVQQRIIIIMLLVEYPGKLKVHHYHIHRTEGNSLSLPNGHSNGFANGIGGGAANGNSTSNSGGGGGGGGVGGAGEAQFYLSEKHAFPTISDVIHYHKHNSGGLVVRLRSPPVKDRESPVTAGMGLDEFELDPAELQIDRDPIGKGQFGVGRRRRRRLFVQYFFSHNHLSPPIISQSDNQFSVQPAFLFTTFGMFMQSVFS</sequence>
<protein>
    <recommendedName>
        <fullName evidence="3">SH2 domain-containing protein</fullName>
    </recommendedName>
</protein>
<dbReference type="SUPFAM" id="SSF55550">
    <property type="entry name" value="SH2 domain"/>
    <property type="match status" value="1"/>
</dbReference>